<evidence type="ECO:0000313" key="2">
    <source>
        <dbReference type="EMBL" id="MCU6725454.1"/>
    </source>
</evidence>
<dbReference type="SUPFAM" id="SSF48452">
    <property type="entry name" value="TPR-like"/>
    <property type="match status" value="1"/>
</dbReference>
<reference evidence="2 3" key="1">
    <citation type="journal article" date="2021" name="ISME Commun">
        <title>Automated analysis of genomic sequences facilitates high-throughput and comprehensive description of bacteria.</title>
        <authorList>
            <person name="Hitch T.C.A."/>
        </authorList>
    </citation>
    <scope>NUCLEOTIDE SEQUENCE [LARGE SCALE GENOMIC DNA]</scope>
    <source>
        <strain evidence="2 3">Sanger_29</strain>
    </source>
</reference>
<accession>A0ABT2SLS1</accession>
<protein>
    <submittedName>
        <fullName evidence="2">Bacterial transcriptional activator domain-containing protein</fullName>
    </submittedName>
</protein>
<dbReference type="SMART" id="SM01043">
    <property type="entry name" value="BTAD"/>
    <property type="match status" value="1"/>
</dbReference>
<evidence type="ECO:0000259" key="1">
    <source>
        <dbReference type="SMART" id="SM01043"/>
    </source>
</evidence>
<dbReference type="InterPro" id="IPR005158">
    <property type="entry name" value="BTAD"/>
</dbReference>
<dbReference type="PANTHER" id="PTHR35807">
    <property type="entry name" value="TRANSCRIPTIONAL REGULATOR REDD-RELATED"/>
    <property type="match status" value="1"/>
</dbReference>
<dbReference type="InterPro" id="IPR036388">
    <property type="entry name" value="WH-like_DNA-bd_sf"/>
</dbReference>
<feature type="domain" description="Bacterial transcriptional activator" evidence="1">
    <location>
        <begin position="124"/>
        <end position="264"/>
    </location>
</feature>
<dbReference type="InterPro" id="IPR051677">
    <property type="entry name" value="AfsR-DnrI-RedD_regulator"/>
</dbReference>
<comment type="caution">
    <text evidence="2">The sequence shown here is derived from an EMBL/GenBank/DDBJ whole genome shotgun (WGS) entry which is preliminary data.</text>
</comment>
<dbReference type="InterPro" id="IPR011990">
    <property type="entry name" value="TPR-like_helical_dom_sf"/>
</dbReference>
<sequence length="432" mass="50123">MAEEKKKTEDAGKLSPDNVLTAKMLGGFSLQYQNREIVLDRNTLSKTTQLLQILLLAGKEGVAKTSLIDALYGRDDSVENKNGSLNNTIFRMRKQLKAAGLPESNFVVIKSGMCYWDERIPVSVDALEFSEKARQARLADTLEEQLRDCVAACRMYTGEFLPSMIGEDWVSVRNAACREQYFYCMNEACRELMSRERYEELVELAHAAAEIYPFEEWQEWEIDGLIALARFKEAMEVYERTTKKTLDEFGLAPSPEMLKRFRIMGERMSQAAGAIDDIRHRLVEKEKKRGAYFCTFPSFVDIYHVFSRIMERKGISVFIMLCTLKNQKNQVCGDEMGKDREVSHQLSEAIRISLRSGDFYTRYNYSQYLIMLSEIQQENCSVVSHRIDQNFQKMEETTGYYIDFYVASIAEICEEEKPKPEKKFKEKKNMWK</sequence>
<dbReference type="EMBL" id="JAOQKE010000009">
    <property type="protein sequence ID" value="MCU6725454.1"/>
    <property type="molecule type" value="Genomic_DNA"/>
</dbReference>
<organism evidence="2 3">
    <name type="scientific">Muricoprocola aceti</name>
    <dbReference type="NCBI Taxonomy" id="2981772"/>
    <lineage>
        <taxon>Bacteria</taxon>
        <taxon>Bacillati</taxon>
        <taxon>Bacillota</taxon>
        <taxon>Clostridia</taxon>
        <taxon>Lachnospirales</taxon>
        <taxon>Lachnospiraceae</taxon>
        <taxon>Muricoprocola</taxon>
    </lineage>
</organism>
<proteinExistence type="predicted"/>
<dbReference type="RefSeq" id="WP_262654732.1">
    <property type="nucleotide sequence ID" value="NZ_JAOQKE010000009.1"/>
</dbReference>
<keyword evidence="3" id="KW-1185">Reference proteome</keyword>
<dbReference type="Proteomes" id="UP001652338">
    <property type="component" value="Unassembled WGS sequence"/>
</dbReference>
<dbReference type="Pfam" id="PF03704">
    <property type="entry name" value="BTAD"/>
    <property type="match status" value="1"/>
</dbReference>
<dbReference type="Gene3D" id="1.25.40.10">
    <property type="entry name" value="Tetratricopeptide repeat domain"/>
    <property type="match status" value="1"/>
</dbReference>
<name>A0ABT2SLS1_9FIRM</name>
<evidence type="ECO:0000313" key="3">
    <source>
        <dbReference type="Proteomes" id="UP001652338"/>
    </source>
</evidence>
<dbReference type="Gene3D" id="1.10.10.10">
    <property type="entry name" value="Winged helix-like DNA-binding domain superfamily/Winged helix DNA-binding domain"/>
    <property type="match status" value="1"/>
</dbReference>
<gene>
    <name evidence="2" type="ORF">OCV47_08840</name>
</gene>